<dbReference type="Proteomes" id="UP000886520">
    <property type="component" value="Chromosome 18"/>
</dbReference>
<dbReference type="Pfam" id="PF14541">
    <property type="entry name" value="TAXi_C"/>
    <property type="match status" value="1"/>
</dbReference>
<dbReference type="InterPro" id="IPR021109">
    <property type="entry name" value="Peptidase_aspartic_dom_sf"/>
</dbReference>
<reference evidence="4" key="1">
    <citation type="submission" date="2021-01" db="EMBL/GenBank/DDBJ databases">
        <title>Adiantum capillus-veneris genome.</title>
        <authorList>
            <person name="Fang Y."/>
            <person name="Liao Q."/>
        </authorList>
    </citation>
    <scope>NUCLEOTIDE SEQUENCE</scope>
    <source>
        <strain evidence="4">H3</strain>
        <tissue evidence="4">Leaf</tissue>
    </source>
</reference>
<comment type="caution">
    <text evidence="4">The sequence shown here is derived from an EMBL/GenBank/DDBJ whole genome shotgun (WGS) entry which is preliminary data.</text>
</comment>
<name>A0A9D4UEW7_ADICA</name>
<evidence type="ECO:0000256" key="1">
    <source>
        <dbReference type="ARBA" id="ARBA00022670"/>
    </source>
</evidence>
<dbReference type="GO" id="GO:0006508">
    <property type="term" value="P:proteolysis"/>
    <property type="evidence" value="ECO:0007669"/>
    <property type="project" value="UniProtKB-KW"/>
</dbReference>
<accession>A0A9D4UEW7</accession>
<dbReference type="InterPro" id="IPR033121">
    <property type="entry name" value="PEPTIDASE_A1"/>
</dbReference>
<dbReference type="AlphaFoldDB" id="A0A9D4UEW7"/>
<gene>
    <name evidence="4" type="ORF">GOP47_0019327</name>
</gene>
<proteinExistence type="predicted"/>
<evidence type="ECO:0000259" key="3">
    <source>
        <dbReference type="PROSITE" id="PS51767"/>
    </source>
</evidence>
<sequence>MLAAFKARMPLPTVDGSDVGLDLCYSKTSWAKLRKSVPSLTFHFRGADMQLPVNNYFIDLEKLVCLAFARSSDSLSIFGNIQQQSFHIMYDLEAHLISFAPAACDTL</sequence>
<dbReference type="OrthoDB" id="660550at2759"/>
<dbReference type="PANTHER" id="PTHR47967">
    <property type="entry name" value="OS07G0603500 PROTEIN-RELATED"/>
    <property type="match status" value="1"/>
</dbReference>
<dbReference type="GO" id="GO:0005576">
    <property type="term" value="C:extracellular region"/>
    <property type="evidence" value="ECO:0007669"/>
    <property type="project" value="TreeGrafter"/>
</dbReference>
<dbReference type="Gene3D" id="2.40.70.10">
    <property type="entry name" value="Acid Proteases"/>
    <property type="match status" value="1"/>
</dbReference>
<protein>
    <recommendedName>
        <fullName evidence="3">Peptidase A1 domain-containing protein</fullName>
    </recommendedName>
</protein>
<keyword evidence="5" id="KW-1185">Reference proteome</keyword>
<dbReference type="InterPro" id="IPR032799">
    <property type="entry name" value="TAXi_C"/>
</dbReference>
<evidence type="ECO:0000313" key="5">
    <source>
        <dbReference type="Proteomes" id="UP000886520"/>
    </source>
</evidence>
<evidence type="ECO:0000313" key="4">
    <source>
        <dbReference type="EMBL" id="KAI5066703.1"/>
    </source>
</evidence>
<keyword evidence="2" id="KW-0378">Hydrolase</keyword>
<dbReference type="PANTHER" id="PTHR47967:SF128">
    <property type="entry name" value="ASPARTIC PROTEINASE CDR1-LIKE"/>
    <property type="match status" value="1"/>
</dbReference>
<dbReference type="GO" id="GO:0008233">
    <property type="term" value="F:peptidase activity"/>
    <property type="evidence" value="ECO:0007669"/>
    <property type="project" value="UniProtKB-KW"/>
</dbReference>
<dbReference type="EMBL" id="JABFUD020000018">
    <property type="protein sequence ID" value="KAI5066703.1"/>
    <property type="molecule type" value="Genomic_DNA"/>
</dbReference>
<dbReference type="PROSITE" id="PS51767">
    <property type="entry name" value="PEPTIDASE_A1"/>
    <property type="match status" value="1"/>
</dbReference>
<keyword evidence="1" id="KW-0645">Protease</keyword>
<organism evidence="4 5">
    <name type="scientific">Adiantum capillus-veneris</name>
    <name type="common">Maidenhair fern</name>
    <dbReference type="NCBI Taxonomy" id="13818"/>
    <lineage>
        <taxon>Eukaryota</taxon>
        <taxon>Viridiplantae</taxon>
        <taxon>Streptophyta</taxon>
        <taxon>Embryophyta</taxon>
        <taxon>Tracheophyta</taxon>
        <taxon>Polypodiopsida</taxon>
        <taxon>Polypodiidae</taxon>
        <taxon>Polypodiales</taxon>
        <taxon>Pteridineae</taxon>
        <taxon>Pteridaceae</taxon>
        <taxon>Vittarioideae</taxon>
        <taxon>Adiantum</taxon>
    </lineage>
</organism>
<dbReference type="InterPro" id="IPR051708">
    <property type="entry name" value="Plant_Aspart_Prot_A1"/>
</dbReference>
<dbReference type="SUPFAM" id="SSF50630">
    <property type="entry name" value="Acid proteases"/>
    <property type="match status" value="1"/>
</dbReference>
<feature type="domain" description="Peptidase A1" evidence="3">
    <location>
        <begin position="1"/>
        <end position="100"/>
    </location>
</feature>
<evidence type="ECO:0000256" key="2">
    <source>
        <dbReference type="ARBA" id="ARBA00022801"/>
    </source>
</evidence>